<evidence type="ECO:0000313" key="2">
    <source>
        <dbReference type="Proteomes" id="UP000789739"/>
    </source>
</evidence>
<reference evidence="1" key="1">
    <citation type="submission" date="2021-06" db="EMBL/GenBank/DDBJ databases">
        <authorList>
            <person name="Kallberg Y."/>
            <person name="Tangrot J."/>
            <person name="Rosling A."/>
        </authorList>
    </citation>
    <scope>NUCLEOTIDE SEQUENCE</scope>
    <source>
        <strain evidence="1">BR232B</strain>
    </source>
</reference>
<organism evidence="1 2">
    <name type="scientific">Paraglomus brasilianum</name>
    <dbReference type="NCBI Taxonomy" id="144538"/>
    <lineage>
        <taxon>Eukaryota</taxon>
        <taxon>Fungi</taxon>
        <taxon>Fungi incertae sedis</taxon>
        <taxon>Mucoromycota</taxon>
        <taxon>Glomeromycotina</taxon>
        <taxon>Glomeromycetes</taxon>
        <taxon>Paraglomerales</taxon>
        <taxon>Paraglomeraceae</taxon>
        <taxon>Paraglomus</taxon>
    </lineage>
</organism>
<dbReference type="OrthoDB" id="2431961at2759"/>
<keyword evidence="2" id="KW-1185">Reference proteome</keyword>
<proteinExistence type="predicted"/>
<evidence type="ECO:0000313" key="1">
    <source>
        <dbReference type="EMBL" id="CAG8461181.1"/>
    </source>
</evidence>
<accession>A0A9N8VNL4</accession>
<dbReference type="AlphaFoldDB" id="A0A9N8VNL4"/>
<dbReference type="EMBL" id="CAJVPI010000030">
    <property type="protein sequence ID" value="CAG8461181.1"/>
    <property type="molecule type" value="Genomic_DNA"/>
</dbReference>
<sequence length="350" mass="40874">MVKDVGSVLDDIKRKLKSISNRQNLSSPARNKSLSIYSAFDKTIKRQEAEFRSRKLLYKESMKIENLNDKWEVAPETRLTEESTSQMDQLTANISFDYNERAKKRIKTHKDSKYYDNISKGVDGIKTPPPRPLNDNGAPFFTPNKRQMNNEKIIQYLDAMRQLLKYDRDVGDDFKSEIMQKIEGEDNRFHLYYEKISIDFYNMVDIFPNLSRKIGERKYIVQNISSLFRFYERTFGNMCFDWIEPHSPGSKLLKSPTNSGIAMVDVRGIRLFDDKEIFQVEVSGPPSPVSYELYSTLLPFSLDAISKYKVIGYISRFVFKILLAADKFHQIFLFPRINALDKYCIVRTSN</sequence>
<dbReference type="Proteomes" id="UP000789739">
    <property type="component" value="Unassembled WGS sequence"/>
</dbReference>
<gene>
    <name evidence="1" type="ORF">PBRASI_LOCUS587</name>
</gene>
<protein>
    <submittedName>
        <fullName evidence="1">7503_t:CDS:1</fullName>
    </submittedName>
</protein>
<name>A0A9N8VNL4_9GLOM</name>
<comment type="caution">
    <text evidence="1">The sequence shown here is derived from an EMBL/GenBank/DDBJ whole genome shotgun (WGS) entry which is preliminary data.</text>
</comment>